<dbReference type="EMBL" id="CP023327">
    <property type="protein sequence ID" value="ATY66688.1"/>
    <property type="molecule type" value="Genomic_DNA"/>
</dbReference>
<evidence type="ECO:0000256" key="1">
    <source>
        <dbReference type="SAM" id="MobiDB-lite"/>
    </source>
</evidence>
<proteinExistence type="predicted"/>
<evidence type="ECO:0000313" key="2">
    <source>
        <dbReference type="EMBL" id="ATY66688.1"/>
    </source>
</evidence>
<dbReference type="AlphaFoldDB" id="A0A2H4SUA5"/>
<feature type="region of interest" description="Disordered" evidence="1">
    <location>
        <begin position="76"/>
        <end position="98"/>
    </location>
</feature>
<name>A0A2H4SUA5_CORMI</name>
<reference evidence="2 3" key="1">
    <citation type="journal article" date="2017" name="BMC Genomics">
        <title>Chromosome level assembly and secondary metabolite potential of the parasitic fungus Cordyceps militaris.</title>
        <authorList>
            <person name="Kramer G.J."/>
            <person name="Nodwell J.R."/>
        </authorList>
    </citation>
    <scope>NUCLEOTIDE SEQUENCE [LARGE SCALE GENOMIC DNA]</scope>
    <source>
        <strain evidence="2 3">ATCC 34164</strain>
    </source>
</reference>
<dbReference type="VEuPathDB" id="FungiDB:A9K55_001030"/>
<organism evidence="2 3">
    <name type="scientific">Cordyceps militaris</name>
    <name type="common">Caterpillar fungus</name>
    <name type="synonym">Clavaria militaris</name>
    <dbReference type="NCBI Taxonomy" id="73501"/>
    <lineage>
        <taxon>Eukaryota</taxon>
        <taxon>Fungi</taxon>
        <taxon>Dikarya</taxon>
        <taxon>Ascomycota</taxon>
        <taxon>Pezizomycotina</taxon>
        <taxon>Sordariomycetes</taxon>
        <taxon>Hypocreomycetidae</taxon>
        <taxon>Hypocreales</taxon>
        <taxon>Cordycipitaceae</taxon>
        <taxon>Cordyceps</taxon>
    </lineage>
</organism>
<accession>A0A2H4SUA5</accession>
<dbReference type="Proteomes" id="UP000323067">
    <property type="component" value="Chromosome ii"/>
</dbReference>
<evidence type="ECO:0000313" key="3">
    <source>
        <dbReference type="Proteomes" id="UP000323067"/>
    </source>
</evidence>
<gene>
    <name evidence="2" type="ORF">A9K55_001030</name>
</gene>
<protein>
    <submittedName>
        <fullName evidence="2">Uncharacterized protein</fullName>
    </submittedName>
</protein>
<sequence>MMQEKKKKPCVCVCVRYPLPALPVPHRTAIPADHCPGRTDGSAARDGAQKLERGCVQPRFPSFLLFLAEPCTWKHGRSARRGRPTKNSNDVSKKKPPTGEAIINRSLAKLCFSGACSLPWPLFSRWGDLAKDKSYSSLTKNHVPSWSVKKEANQQAAGLCLASSSKTTPTSQFQEHQARGPSYSGDLAQTGVSYWVVRWRGAWVRAFDV</sequence>